<dbReference type="Proteomes" id="UP000652681">
    <property type="component" value="Unassembled WGS sequence"/>
</dbReference>
<comment type="caution">
    <text evidence="3">The sequence shown here is derived from an EMBL/GenBank/DDBJ whole genome shotgun (WGS) entry which is preliminary data.</text>
</comment>
<dbReference type="InterPro" id="IPR003423">
    <property type="entry name" value="OMP_efflux"/>
</dbReference>
<feature type="coiled-coil region" evidence="2">
    <location>
        <begin position="186"/>
        <end position="220"/>
    </location>
</feature>
<proteinExistence type="inferred from homology"/>
<keyword evidence="2" id="KW-0175">Coiled coil</keyword>
<dbReference type="AlphaFoldDB" id="A0A8J6PKE1"/>
<protein>
    <submittedName>
        <fullName evidence="3">TolC family protein</fullName>
    </submittedName>
</protein>
<dbReference type="PANTHER" id="PTHR30203">
    <property type="entry name" value="OUTER MEMBRANE CATION EFFLUX PROTEIN"/>
    <property type="match status" value="1"/>
</dbReference>
<evidence type="ECO:0000313" key="3">
    <source>
        <dbReference type="EMBL" id="MBC9812525.1"/>
    </source>
</evidence>
<dbReference type="Gene3D" id="1.20.1600.10">
    <property type="entry name" value="Outer membrane efflux proteins (OEP)"/>
    <property type="match status" value="1"/>
</dbReference>
<evidence type="ECO:0000256" key="2">
    <source>
        <dbReference type="SAM" id="Coils"/>
    </source>
</evidence>
<evidence type="ECO:0000256" key="1">
    <source>
        <dbReference type="ARBA" id="ARBA00007613"/>
    </source>
</evidence>
<accession>A0A8J6PKE1</accession>
<dbReference type="SUPFAM" id="SSF56954">
    <property type="entry name" value="Outer membrane efflux proteins (OEP)"/>
    <property type="match status" value="1"/>
</dbReference>
<dbReference type="Pfam" id="PF02321">
    <property type="entry name" value="OEP"/>
    <property type="match status" value="1"/>
</dbReference>
<name>A0A8J6PKE1_9FLAO</name>
<dbReference type="PANTHER" id="PTHR30203:SF23">
    <property type="entry name" value="OUTER MEMBRANE EFFLUX PROTEIN"/>
    <property type="match status" value="1"/>
</dbReference>
<comment type="similarity">
    <text evidence="1">Belongs to the outer membrane factor (OMF) (TC 1.B.17) family.</text>
</comment>
<keyword evidence="4" id="KW-1185">Reference proteome</keyword>
<evidence type="ECO:0000313" key="4">
    <source>
        <dbReference type="Proteomes" id="UP000652681"/>
    </source>
</evidence>
<dbReference type="InterPro" id="IPR010131">
    <property type="entry name" value="MdtP/NodT-like"/>
</dbReference>
<organism evidence="3 4">
    <name type="scientific">Taishania pollutisoli</name>
    <dbReference type="NCBI Taxonomy" id="2766479"/>
    <lineage>
        <taxon>Bacteria</taxon>
        <taxon>Pseudomonadati</taxon>
        <taxon>Bacteroidota</taxon>
        <taxon>Flavobacteriia</taxon>
        <taxon>Flavobacteriales</taxon>
        <taxon>Crocinitomicaceae</taxon>
        <taxon>Taishania</taxon>
    </lineage>
</organism>
<dbReference type="EMBL" id="JACVEL010000004">
    <property type="protein sequence ID" value="MBC9812525.1"/>
    <property type="molecule type" value="Genomic_DNA"/>
</dbReference>
<dbReference type="RefSeq" id="WP_216714043.1">
    <property type="nucleotide sequence ID" value="NZ_JACVEL010000004.1"/>
</dbReference>
<reference evidence="3" key="1">
    <citation type="submission" date="2020-09" db="EMBL/GenBank/DDBJ databases">
        <title>Taishania pollutisoli gen. nov., sp. nov., Isolated from Tetrabromobisphenol A-Contaminated Soil.</title>
        <authorList>
            <person name="Chen Q."/>
        </authorList>
    </citation>
    <scope>NUCLEOTIDE SEQUENCE</scope>
    <source>
        <strain evidence="3">CZZ-1</strain>
    </source>
</reference>
<gene>
    <name evidence="3" type="ORF">H9Y05_08595</name>
</gene>
<dbReference type="GO" id="GO:0015562">
    <property type="term" value="F:efflux transmembrane transporter activity"/>
    <property type="evidence" value="ECO:0007669"/>
    <property type="project" value="InterPro"/>
</dbReference>
<sequence>MKQLLVLPFIVFGSYLHAQDTLSLSREECEGVFLKENLLLIAEKLKISQSEALVQQAKLWPNPSFTLDQVNFWATNYQTQGQEIVPPLWGNFGRNQQFGMELEQLILTAGKRKKLMALERVGVDKAGVYFEELLRSLKTEFRSLIAELQYIQGIEAAYREQLTSVAKLTVSFQSQVQKGNISRGEYVRLKALELELTSELNDLKNDRNAVQKELKSLMRLNPLTILVITDKPGTVAGNLSQLRAADLIEQAKSNRQELKLAELEKEYYSKLYAYERAQRVPDLSLKATYDRNGNTMLDFIGFGFSIDLPFFNRNQGNIKYAETGLEIAKIENEFRQLQVENEVVAAYQNLLIASDFMNNIEPGYEQTLDDLLKHYASNFQSRNISMIEFIDFLDAYLDNKKIILDAEKNVSQKLEELNYAVGTEVLQ</sequence>